<name>A0ABV7HY45_9HYPH</name>
<dbReference type="InterPro" id="IPR016166">
    <property type="entry name" value="FAD-bd_PCMH"/>
</dbReference>
<protein>
    <submittedName>
        <fullName evidence="4">Glycolate oxidase subunit GlcE</fullName>
        <ecNumber evidence="4">1.1.99.14</ecNumber>
    </submittedName>
</protein>
<evidence type="ECO:0000313" key="5">
    <source>
        <dbReference type="Proteomes" id="UP001595647"/>
    </source>
</evidence>
<accession>A0ABV7HY45</accession>
<dbReference type="NCBIfam" id="NF008439">
    <property type="entry name" value="PRK11282.1"/>
    <property type="match status" value="1"/>
</dbReference>
<feature type="domain" description="FAD-binding PCMH-type" evidence="3">
    <location>
        <begin position="1"/>
        <end position="182"/>
    </location>
</feature>
<dbReference type="InterPro" id="IPR016169">
    <property type="entry name" value="FAD-bd_PCMH_sub2"/>
</dbReference>
<evidence type="ECO:0000259" key="3">
    <source>
        <dbReference type="PROSITE" id="PS51387"/>
    </source>
</evidence>
<evidence type="ECO:0000313" key="4">
    <source>
        <dbReference type="EMBL" id="MFC3162311.1"/>
    </source>
</evidence>
<keyword evidence="1" id="KW-0285">Flavoprotein</keyword>
<keyword evidence="2" id="KW-0274">FAD</keyword>
<dbReference type="Gene3D" id="3.30.465.10">
    <property type="match status" value="1"/>
</dbReference>
<dbReference type="InterPro" id="IPR036318">
    <property type="entry name" value="FAD-bd_PCMH-like_sf"/>
</dbReference>
<dbReference type="GO" id="GO:0019154">
    <property type="term" value="F:glycolate dehydrogenase activity"/>
    <property type="evidence" value="ECO:0007669"/>
    <property type="project" value="UniProtKB-EC"/>
</dbReference>
<dbReference type="InterPro" id="IPR006094">
    <property type="entry name" value="Oxid_FAD_bind_N"/>
</dbReference>
<evidence type="ECO:0000256" key="2">
    <source>
        <dbReference type="ARBA" id="ARBA00022827"/>
    </source>
</evidence>
<dbReference type="Proteomes" id="UP001595647">
    <property type="component" value="Unassembled WGS sequence"/>
</dbReference>
<dbReference type="PROSITE" id="PS51387">
    <property type="entry name" value="FAD_PCMH"/>
    <property type="match status" value="1"/>
</dbReference>
<proteinExistence type="predicted"/>
<reference evidence="5" key="1">
    <citation type="journal article" date="2019" name="Int. J. Syst. Evol. Microbiol.">
        <title>The Global Catalogue of Microorganisms (GCM) 10K type strain sequencing project: providing services to taxonomists for standard genome sequencing and annotation.</title>
        <authorList>
            <consortium name="The Broad Institute Genomics Platform"/>
            <consortium name="The Broad Institute Genome Sequencing Center for Infectious Disease"/>
            <person name="Wu L."/>
            <person name="Ma J."/>
        </authorList>
    </citation>
    <scope>NUCLEOTIDE SEQUENCE [LARGE SCALE GENOMIC DNA]</scope>
    <source>
        <strain evidence="5">KCTC 52231</strain>
    </source>
</reference>
<dbReference type="SUPFAM" id="SSF55103">
    <property type="entry name" value="FAD-linked oxidases, C-terminal domain"/>
    <property type="match status" value="1"/>
</dbReference>
<organism evidence="4 5">
    <name type="scientific">Ciceribacter thiooxidans</name>
    <dbReference type="NCBI Taxonomy" id="1969821"/>
    <lineage>
        <taxon>Bacteria</taxon>
        <taxon>Pseudomonadati</taxon>
        <taxon>Pseudomonadota</taxon>
        <taxon>Alphaproteobacteria</taxon>
        <taxon>Hyphomicrobiales</taxon>
        <taxon>Rhizobiaceae</taxon>
        <taxon>Ciceribacter</taxon>
    </lineage>
</organism>
<dbReference type="RefSeq" id="WP_182307647.1">
    <property type="nucleotide sequence ID" value="NZ_CP059896.1"/>
</dbReference>
<dbReference type="EMBL" id="JBHRTG010000003">
    <property type="protein sequence ID" value="MFC3162311.1"/>
    <property type="molecule type" value="Genomic_DNA"/>
</dbReference>
<keyword evidence="4" id="KW-0560">Oxidoreductase</keyword>
<dbReference type="PANTHER" id="PTHR11748:SF103">
    <property type="entry name" value="GLYCOLATE OXIDASE SUBUNIT GLCE"/>
    <property type="match status" value="1"/>
</dbReference>
<dbReference type="PANTHER" id="PTHR11748">
    <property type="entry name" value="D-LACTATE DEHYDROGENASE"/>
    <property type="match status" value="1"/>
</dbReference>
<dbReference type="SUPFAM" id="SSF56176">
    <property type="entry name" value="FAD-binding/transporter-associated domain-like"/>
    <property type="match status" value="1"/>
</dbReference>
<gene>
    <name evidence="4" type="primary">glcE</name>
    <name evidence="4" type="ORF">ACFOHV_03345</name>
</gene>
<dbReference type="Pfam" id="PF01565">
    <property type="entry name" value="FAD_binding_4"/>
    <property type="match status" value="1"/>
</dbReference>
<comment type="caution">
    <text evidence="4">The sequence shown here is derived from an EMBL/GenBank/DDBJ whole genome shotgun (WGS) entry which is preliminary data.</text>
</comment>
<evidence type="ECO:0000256" key="1">
    <source>
        <dbReference type="ARBA" id="ARBA00022630"/>
    </source>
</evidence>
<keyword evidence="5" id="KW-1185">Reference proteome</keyword>
<sequence>MASQLTPATETEAAEIIRDHAERAAPLEIRGGGTRAGFGNAVQAAATLSSSGLSGILTYNPAEMVMTARAGTSVAEIEAALDANGQAMAFEPPDHRPIMGTTGEPTIGGLFAVNASGPRRITAGAARDSLLGVRFVNGHGEIVKAGGRVMKNVTGLDLVKLMAGSHGTLGLLTEVTFKVLPRPKTAATIVLSGLDDEAATHAMAAAMALPVEVSGAAHLPESVKSRFLSGGLPEGPATVLRVEGLEASVAVRVEKLAAAMQRFASTTRLGPEETAVLWREIRDVKPYADGTMRPLWRVSVAPSQGEKLVAALRLATGVDAFYDWQGGLVWMRMEADPEAEILRRYIRALGGGHATLVRASGAVRASVAAFEPQEPALALLSQRVKAKFDPVGILNPGRMTTGEPA</sequence>
<dbReference type="EC" id="1.1.99.14" evidence="4"/>
<dbReference type="InterPro" id="IPR016164">
    <property type="entry name" value="FAD-linked_Oxase-like_C"/>
</dbReference>